<keyword evidence="1" id="KW-0489">Methyltransferase</keyword>
<evidence type="ECO:0000313" key="4">
    <source>
        <dbReference type="EMBL" id="ATM24707.1"/>
    </source>
</evidence>
<dbReference type="SUPFAM" id="SSF53335">
    <property type="entry name" value="S-adenosyl-L-methionine-dependent methyltransferases"/>
    <property type="match status" value="1"/>
</dbReference>
<sequence length="237" mass="25610">MKDQMPPGGHTVDASVNARAWNHIAAQDEADPAVSTPGEVPRTIEWTCWPGRGPGAEWIGDLSRTRVAELGCGTGEHTAYAAENGARLAVGVDVADQRIAQARARFGHLPAIDFKVGDAAEILDEPRLDVCFSIYGALWYAEPTRLIPVIHNRLRPGGILAFSVNAPRDGELPGRRVDNLTLTGGARLPVIHYSYGADAWRRLLAECGFADTQVLPIEGPDGSPYRTLVIRTRRGAD</sequence>
<name>A0A291W465_9ACTN</name>
<evidence type="ECO:0000259" key="3">
    <source>
        <dbReference type="Pfam" id="PF13649"/>
    </source>
</evidence>
<accession>A0A291W465</accession>
<evidence type="ECO:0000256" key="1">
    <source>
        <dbReference type="ARBA" id="ARBA00022603"/>
    </source>
</evidence>
<dbReference type="PANTHER" id="PTHR43861">
    <property type="entry name" value="TRANS-ACONITATE 2-METHYLTRANSFERASE-RELATED"/>
    <property type="match status" value="1"/>
</dbReference>
<geneLocation type="plasmid" evidence="5">
    <name>pmdjk44.1</name>
</geneLocation>
<dbReference type="RefSeq" id="WP_100112520.1">
    <property type="nucleotide sequence ID" value="NZ_CP023976.1"/>
</dbReference>
<gene>
    <name evidence="4" type="ORF">SMD44_p10208</name>
</gene>
<dbReference type="AlphaFoldDB" id="A0A291W465"/>
<dbReference type="EMBL" id="CP023976">
    <property type="protein sequence ID" value="ATM24707.1"/>
    <property type="molecule type" value="Genomic_DNA"/>
</dbReference>
<reference evidence="4 5" key="1">
    <citation type="submission" date="2017-10" db="EMBL/GenBank/DDBJ databases">
        <title>Streptomyces alboflavus Genome sequencing and assembly.</title>
        <authorList>
            <person name="Wang Y."/>
            <person name="Du B."/>
            <person name="Ding Y."/>
            <person name="Liu H."/>
            <person name="Hou Q."/>
            <person name="Liu K."/>
            <person name="Wang C."/>
            <person name="Yao L."/>
        </authorList>
    </citation>
    <scope>NUCLEOTIDE SEQUENCE [LARGE SCALE GENOMIC DNA]</scope>
    <source>
        <strain evidence="4 5">MDJK44</strain>
        <plasmid evidence="5">Plasmid pmdjk44.1</plasmid>
    </source>
</reference>
<dbReference type="GO" id="GO:0017000">
    <property type="term" value="P:antibiotic biosynthetic process"/>
    <property type="evidence" value="ECO:0007669"/>
    <property type="project" value="UniProtKB-ARBA"/>
</dbReference>
<dbReference type="GO" id="GO:0008168">
    <property type="term" value="F:methyltransferase activity"/>
    <property type="evidence" value="ECO:0007669"/>
    <property type="project" value="UniProtKB-KW"/>
</dbReference>
<dbReference type="PANTHER" id="PTHR43861:SF1">
    <property type="entry name" value="TRANS-ACONITATE 2-METHYLTRANSFERASE"/>
    <property type="match status" value="1"/>
</dbReference>
<evidence type="ECO:0000313" key="5">
    <source>
        <dbReference type="Proteomes" id="UP000195880"/>
    </source>
</evidence>
<dbReference type="CDD" id="cd02440">
    <property type="entry name" value="AdoMet_MTases"/>
    <property type="match status" value="1"/>
</dbReference>
<proteinExistence type="predicted"/>
<protein>
    <recommendedName>
        <fullName evidence="3">Methyltransferase domain-containing protein</fullName>
    </recommendedName>
</protein>
<keyword evidence="5" id="KW-1185">Reference proteome</keyword>
<dbReference type="OrthoDB" id="22151at2"/>
<feature type="domain" description="Methyltransferase" evidence="3">
    <location>
        <begin position="67"/>
        <end position="158"/>
    </location>
</feature>
<keyword evidence="2" id="KW-0808">Transferase</keyword>
<dbReference type="KEGG" id="salf:SMD44_p10208"/>
<keyword evidence="4" id="KW-0614">Plasmid</keyword>
<dbReference type="InterPro" id="IPR041698">
    <property type="entry name" value="Methyltransf_25"/>
</dbReference>
<evidence type="ECO:0000256" key="2">
    <source>
        <dbReference type="ARBA" id="ARBA00022679"/>
    </source>
</evidence>
<dbReference type="GO" id="GO:0032259">
    <property type="term" value="P:methylation"/>
    <property type="evidence" value="ECO:0007669"/>
    <property type="project" value="UniProtKB-KW"/>
</dbReference>
<dbReference type="Proteomes" id="UP000195880">
    <property type="component" value="Plasmid pMDJK44.1"/>
</dbReference>
<dbReference type="InterPro" id="IPR029063">
    <property type="entry name" value="SAM-dependent_MTases_sf"/>
</dbReference>
<organism evidence="4 5">
    <name type="scientific">Streptomyces alboflavus</name>
    <dbReference type="NCBI Taxonomy" id="67267"/>
    <lineage>
        <taxon>Bacteria</taxon>
        <taxon>Bacillati</taxon>
        <taxon>Actinomycetota</taxon>
        <taxon>Actinomycetes</taxon>
        <taxon>Kitasatosporales</taxon>
        <taxon>Streptomycetaceae</taxon>
        <taxon>Streptomyces</taxon>
    </lineage>
</organism>
<dbReference type="Gene3D" id="3.40.50.150">
    <property type="entry name" value="Vaccinia Virus protein VP39"/>
    <property type="match status" value="1"/>
</dbReference>
<dbReference type="Pfam" id="PF13649">
    <property type="entry name" value="Methyltransf_25"/>
    <property type="match status" value="1"/>
</dbReference>